<accession>A0AAP2DFZ2</accession>
<organism evidence="3 4">
    <name type="scientific">Chryseosolibacter histidini</name>
    <dbReference type="NCBI Taxonomy" id="2782349"/>
    <lineage>
        <taxon>Bacteria</taxon>
        <taxon>Pseudomonadati</taxon>
        <taxon>Bacteroidota</taxon>
        <taxon>Cytophagia</taxon>
        <taxon>Cytophagales</taxon>
        <taxon>Chryseotaleaceae</taxon>
        <taxon>Chryseosolibacter</taxon>
    </lineage>
</organism>
<dbReference type="InterPro" id="IPR012334">
    <property type="entry name" value="Pectin_lyas_fold"/>
</dbReference>
<evidence type="ECO:0000256" key="1">
    <source>
        <dbReference type="SAM" id="SignalP"/>
    </source>
</evidence>
<dbReference type="AlphaFoldDB" id="A0AAP2DFZ2"/>
<dbReference type="InterPro" id="IPR013783">
    <property type="entry name" value="Ig-like_fold"/>
</dbReference>
<dbReference type="Pfam" id="PF16318">
    <property type="entry name" value="DUF4957"/>
    <property type="match status" value="1"/>
</dbReference>
<dbReference type="EMBL" id="JAHESF010000002">
    <property type="protein sequence ID" value="MBT1695701.1"/>
    <property type="molecule type" value="Genomic_DNA"/>
</dbReference>
<sequence>MITRKFKICSSIAIAVSCIILFFACDDEKVYPQTRLFRPVLNKDLSADKNTIIVNMAKMKGVVSYTIEVSRDTFKTIDYTIESDQNYLVLNSELLKGDPLFWNMLYQVRATAHAEDPQYDSRISDLGSVRTERFPSVLKEPATYDVTDVAARVTWTVEGEDITTIKIFAGNDLKLTTPLREITVPEADRKKGETFAVQGLTPSTKYQVAIYAQGTLRGWVEYTTLTADIDPASPGVVDLRAATDPLAVANAVTAAASGSTILVKRGSVFYMPTVALNKSITIRAAHGFGAKRARLFNKNGNWNIAGGSTIEFIRFIDLELRGGDFGGTYVFNPAVNNISVSELLFENCVINTMRGVMRLRNNNVVVDNYKFINCQLDSIGSYGLLTADQPVSGSPSTTARVNNIVLQNSTFNRFQFFISSYNNSQSITIENCTFSNIITSESGNYIFRYRGGDGNNNVINGISIKNSVFGPGWNTGNTATNNVRGKEGLPSTPIQVVNTYVTNDWDFVATYEIPGLRSTVYGGNQSALWVSPLSNNFSFKDNGFAGRFSTGDPRWRTKR</sequence>
<name>A0AAP2DFZ2_9BACT</name>
<protein>
    <submittedName>
        <fullName evidence="3">DUF5123 domain-containing protein</fullName>
    </submittedName>
</protein>
<evidence type="ECO:0000313" key="3">
    <source>
        <dbReference type="EMBL" id="MBT1695701.1"/>
    </source>
</evidence>
<gene>
    <name evidence="3" type="ORF">KK083_02355</name>
</gene>
<proteinExistence type="predicted"/>
<feature type="domain" description="DUF4957" evidence="2">
    <location>
        <begin position="273"/>
        <end position="410"/>
    </location>
</feature>
<keyword evidence="4" id="KW-1185">Reference proteome</keyword>
<reference evidence="3 4" key="1">
    <citation type="submission" date="2021-05" db="EMBL/GenBank/DDBJ databases">
        <title>A Polyphasic approach of four new species of the genus Ohtaekwangia: Ohtaekwangia histidinii sp. nov., Ohtaekwangia cretensis sp. nov., Ohtaekwangia indiensis sp. nov., Ohtaekwangia reichenbachii sp. nov. from diverse environment.</title>
        <authorList>
            <person name="Octaviana S."/>
        </authorList>
    </citation>
    <scope>NUCLEOTIDE SEQUENCE [LARGE SCALE GENOMIC DNA]</scope>
    <source>
        <strain evidence="3 4">PWU4</strain>
    </source>
</reference>
<dbReference type="Proteomes" id="UP001319200">
    <property type="component" value="Unassembled WGS sequence"/>
</dbReference>
<dbReference type="Gene3D" id="2.60.40.10">
    <property type="entry name" value="Immunoglobulins"/>
    <property type="match status" value="1"/>
</dbReference>
<feature type="signal peptide" evidence="1">
    <location>
        <begin position="1"/>
        <end position="24"/>
    </location>
</feature>
<dbReference type="Gene3D" id="2.160.20.10">
    <property type="entry name" value="Single-stranded right-handed beta-helix, Pectin lyase-like"/>
    <property type="match status" value="1"/>
</dbReference>
<dbReference type="PROSITE" id="PS51257">
    <property type="entry name" value="PROKAR_LIPOPROTEIN"/>
    <property type="match status" value="1"/>
</dbReference>
<dbReference type="InterPro" id="IPR011050">
    <property type="entry name" value="Pectin_lyase_fold/virulence"/>
</dbReference>
<keyword evidence="1" id="KW-0732">Signal</keyword>
<dbReference type="SUPFAM" id="SSF51126">
    <property type="entry name" value="Pectin lyase-like"/>
    <property type="match status" value="1"/>
</dbReference>
<dbReference type="InterPro" id="IPR032530">
    <property type="entry name" value="DUF4957"/>
</dbReference>
<evidence type="ECO:0000313" key="4">
    <source>
        <dbReference type="Proteomes" id="UP001319200"/>
    </source>
</evidence>
<feature type="chain" id="PRO_5042866528" evidence="1">
    <location>
        <begin position="25"/>
        <end position="559"/>
    </location>
</feature>
<evidence type="ECO:0000259" key="2">
    <source>
        <dbReference type="Pfam" id="PF16318"/>
    </source>
</evidence>
<comment type="caution">
    <text evidence="3">The sequence shown here is derived from an EMBL/GenBank/DDBJ whole genome shotgun (WGS) entry which is preliminary data.</text>
</comment>